<evidence type="ECO:0000313" key="3">
    <source>
        <dbReference type="Proteomes" id="UP001151752"/>
    </source>
</evidence>
<evidence type="ECO:0000313" key="2">
    <source>
        <dbReference type="EMBL" id="KAJ6757644.1"/>
    </source>
</evidence>
<feature type="region of interest" description="Disordered" evidence="1">
    <location>
        <begin position="78"/>
        <end position="98"/>
    </location>
</feature>
<name>A0A9Q0VZL6_9ROSI</name>
<proteinExistence type="predicted"/>
<organism evidence="2 3">
    <name type="scientific">Salix koriyanagi</name>
    <dbReference type="NCBI Taxonomy" id="2511006"/>
    <lineage>
        <taxon>Eukaryota</taxon>
        <taxon>Viridiplantae</taxon>
        <taxon>Streptophyta</taxon>
        <taxon>Embryophyta</taxon>
        <taxon>Tracheophyta</taxon>
        <taxon>Spermatophyta</taxon>
        <taxon>Magnoliopsida</taxon>
        <taxon>eudicotyledons</taxon>
        <taxon>Gunneridae</taxon>
        <taxon>Pentapetalae</taxon>
        <taxon>rosids</taxon>
        <taxon>fabids</taxon>
        <taxon>Malpighiales</taxon>
        <taxon>Salicaceae</taxon>
        <taxon>Saliceae</taxon>
        <taxon>Salix</taxon>
    </lineage>
</organism>
<protein>
    <submittedName>
        <fullName evidence="2">Uncharacterized protein</fullName>
    </submittedName>
</protein>
<dbReference type="Proteomes" id="UP001151752">
    <property type="component" value="Chromosome 13"/>
</dbReference>
<accession>A0A9Q0VZL6</accession>
<keyword evidence="3" id="KW-1185">Reference proteome</keyword>
<sequence length="98" mass="11149">MPHRYHSSLLQMTHFRFSQLFIPNPPIPNLNCIIPISSISLNLGHYISFSKTNHSNWNHLPIRLKVAHHSKFSSHNTNPSFHAHCHNGKAEVPVPVDG</sequence>
<gene>
    <name evidence="2" type="ORF">OIU74_026833</name>
</gene>
<reference evidence="2" key="2">
    <citation type="journal article" date="2023" name="Int. J. Mol. Sci.">
        <title>De Novo Assembly and Annotation of 11 Diverse Shrub Willow (Salix) Genomes Reveals Novel Gene Organization in Sex-Linked Regions.</title>
        <authorList>
            <person name="Hyden B."/>
            <person name="Feng K."/>
            <person name="Yates T.B."/>
            <person name="Jawdy S."/>
            <person name="Cereghino C."/>
            <person name="Smart L.B."/>
            <person name="Muchero W."/>
        </authorList>
    </citation>
    <scope>NUCLEOTIDE SEQUENCE</scope>
    <source>
        <tissue evidence="2">Shoot tip</tissue>
    </source>
</reference>
<dbReference type="AlphaFoldDB" id="A0A9Q0VZL6"/>
<reference evidence="2" key="1">
    <citation type="submission" date="2022-11" db="EMBL/GenBank/DDBJ databases">
        <authorList>
            <person name="Hyden B.L."/>
            <person name="Feng K."/>
            <person name="Yates T."/>
            <person name="Jawdy S."/>
            <person name="Smart L.B."/>
            <person name="Muchero W."/>
        </authorList>
    </citation>
    <scope>NUCLEOTIDE SEQUENCE</scope>
    <source>
        <tissue evidence="2">Shoot tip</tissue>
    </source>
</reference>
<evidence type="ECO:0000256" key="1">
    <source>
        <dbReference type="SAM" id="MobiDB-lite"/>
    </source>
</evidence>
<comment type="caution">
    <text evidence="2">The sequence shown here is derived from an EMBL/GenBank/DDBJ whole genome shotgun (WGS) entry which is preliminary data.</text>
</comment>
<dbReference type="EMBL" id="JAPFFM010000007">
    <property type="protein sequence ID" value="KAJ6757644.1"/>
    <property type="molecule type" value="Genomic_DNA"/>
</dbReference>